<dbReference type="AlphaFoldDB" id="A0A418VS40"/>
<evidence type="ECO:0000313" key="1">
    <source>
        <dbReference type="EMBL" id="RJF79304.1"/>
    </source>
</evidence>
<dbReference type="RefSeq" id="WP_119832763.1">
    <property type="nucleotide sequence ID" value="NZ_QYUL01000003.1"/>
</dbReference>
<accession>A0A418VS40</accession>
<proteinExistence type="predicted"/>
<dbReference type="OrthoDB" id="7306133at2"/>
<comment type="caution">
    <text evidence="1">The sequence shown here is derived from an EMBL/GenBank/DDBJ whole genome shotgun (WGS) entry which is preliminary data.</text>
</comment>
<reference evidence="1 2" key="1">
    <citation type="submission" date="2018-09" db="EMBL/GenBank/DDBJ databases">
        <authorList>
            <person name="Zhu H."/>
        </authorList>
    </citation>
    <scope>NUCLEOTIDE SEQUENCE [LARGE SCALE GENOMIC DNA]</scope>
    <source>
        <strain evidence="1 2">K2W22B-5</strain>
    </source>
</reference>
<evidence type="ECO:0000313" key="2">
    <source>
        <dbReference type="Proteomes" id="UP000283458"/>
    </source>
</evidence>
<sequence>MAIELHSFTVTLAVADPSGCASAAEHRARVWKAVSELSEAVRTAGMAREARVRGQDRCGHVLIEATNTGADFLRGLPAIARIDTGRMAVRH</sequence>
<gene>
    <name evidence="1" type="ORF">D3877_21130</name>
</gene>
<keyword evidence="2" id="KW-1185">Reference proteome</keyword>
<protein>
    <submittedName>
        <fullName evidence="1">Uncharacterized protein</fullName>
    </submittedName>
</protein>
<name>A0A418VS40_9PROT</name>
<dbReference type="Proteomes" id="UP000283458">
    <property type="component" value="Unassembled WGS sequence"/>
</dbReference>
<dbReference type="EMBL" id="QYUL01000003">
    <property type="protein sequence ID" value="RJF79304.1"/>
    <property type="molecule type" value="Genomic_DNA"/>
</dbReference>
<organism evidence="1 2">
    <name type="scientific">Azospirillum cavernae</name>
    <dbReference type="NCBI Taxonomy" id="2320860"/>
    <lineage>
        <taxon>Bacteria</taxon>
        <taxon>Pseudomonadati</taxon>
        <taxon>Pseudomonadota</taxon>
        <taxon>Alphaproteobacteria</taxon>
        <taxon>Rhodospirillales</taxon>
        <taxon>Azospirillaceae</taxon>
        <taxon>Azospirillum</taxon>
    </lineage>
</organism>